<evidence type="ECO:0000256" key="10">
    <source>
        <dbReference type="ARBA" id="ARBA00030775"/>
    </source>
</evidence>
<evidence type="ECO:0000256" key="3">
    <source>
        <dbReference type="ARBA" id="ARBA00022475"/>
    </source>
</evidence>
<name>A0A1H8HG02_9PROT</name>
<dbReference type="RefSeq" id="WP_074745806.1">
    <property type="nucleotide sequence ID" value="NZ_FOCT01000005.1"/>
</dbReference>
<dbReference type="Pfam" id="PF07963">
    <property type="entry name" value="N_methyl"/>
    <property type="match status" value="1"/>
</dbReference>
<dbReference type="EMBL" id="FOCT01000005">
    <property type="protein sequence ID" value="SEN55241.1"/>
    <property type="molecule type" value="Genomic_DNA"/>
</dbReference>
<evidence type="ECO:0000313" key="13">
    <source>
        <dbReference type="EMBL" id="SEN55241.1"/>
    </source>
</evidence>
<evidence type="ECO:0000256" key="7">
    <source>
        <dbReference type="ARBA" id="ARBA00022989"/>
    </source>
</evidence>
<dbReference type="InterPro" id="IPR022346">
    <property type="entry name" value="T2SS_GspH"/>
</dbReference>
<proteinExistence type="inferred from homology"/>
<dbReference type="GO" id="GO:0005886">
    <property type="term" value="C:plasma membrane"/>
    <property type="evidence" value="ECO:0007669"/>
    <property type="project" value="UniProtKB-SubCell"/>
</dbReference>
<dbReference type="NCBIfam" id="TIGR02532">
    <property type="entry name" value="IV_pilin_GFxxxE"/>
    <property type="match status" value="1"/>
</dbReference>
<comment type="similarity">
    <text evidence="9">Belongs to the GSP H family.</text>
</comment>
<dbReference type="Gene3D" id="3.55.40.10">
    <property type="entry name" value="minor pseudopilin epsh domain"/>
    <property type="match status" value="1"/>
</dbReference>
<dbReference type="PROSITE" id="PS00409">
    <property type="entry name" value="PROKAR_NTER_METHYL"/>
    <property type="match status" value="1"/>
</dbReference>
<gene>
    <name evidence="13" type="ORF">SAMN05216404_105128</name>
</gene>
<keyword evidence="6 11" id="KW-0812">Transmembrane</keyword>
<keyword evidence="8 11" id="KW-0472">Membrane</keyword>
<accession>A0A1H8HG02</accession>
<protein>
    <recommendedName>
        <fullName evidence="2">Type II secretion system protein H</fullName>
    </recommendedName>
    <alternativeName>
        <fullName evidence="10">General secretion pathway protein H</fullName>
    </alternativeName>
</protein>
<evidence type="ECO:0000259" key="12">
    <source>
        <dbReference type="Pfam" id="PF12019"/>
    </source>
</evidence>
<organism evidence="13 14">
    <name type="scientific">Nitrosospira multiformis</name>
    <dbReference type="NCBI Taxonomy" id="1231"/>
    <lineage>
        <taxon>Bacteria</taxon>
        <taxon>Pseudomonadati</taxon>
        <taxon>Pseudomonadota</taxon>
        <taxon>Betaproteobacteria</taxon>
        <taxon>Nitrosomonadales</taxon>
        <taxon>Nitrosomonadaceae</taxon>
        <taxon>Nitrosospira</taxon>
    </lineage>
</organism>
<sequence length="172" mass="19109">MTEIKAGGGFTLIEVLVALVIIGLFAGLISSTMQPDERALLRVEAERLAQLLDLARAEAGMSGRSLAWTTDGARYRFWENQRGAGWSEIRNSDLFRERKFPQGMKIVGMLIEMSPADFMRLEFNPHGFMPAYAIKISFGTERYTVAGSPVGDVQALPGEGRLNDEIISRQLR</sequence>
<feature type="domain" description="General secretion pathway GspH" evidence="12">
    <location>
        <begin position="44"/>
        <end position="151"/>
    </location>
</feature>
<evidence type="ECO:0000256" key="1">
    <source>
        <dbReference type="ARBA" id="ARBA00004377"/>
    </source>
</evidence>
<evidence type="ECO:0000256" key="6">
    <source>
        <dbReference type="ARBA" id="ARBA00022692"/>
    </source>
</evidence>
<evidence type="ECO:0000256" key="11">
    <source>
        <dbReference type="SAM" id="Phobius"/>
    </source>
</evidence>
<dbReference type="GO" id="GO:0015628">
    <property type="term" value="P:protein secretion by the type II secretion system"/>
    <property type="evidence" value="ECO:0007669"/>
    <property type="project" value="InterPro"/>
</dbReference>
<dbReference type="AlphaFoldDB" id="A0A1H8HG02"/>
<dbReference type="Proteomes" id="UP000183898">
    <property type="component" value="Unassembled WGS sequence"/>
</dbReference>
<dbReference type="GO" id="GO:0015627">
    <property type="term" value="C:type II protein secretion system complex"/>
    <property type="evidence" value="ECO:0007669"/>
    <property type="project" value="InterPro"/>
</dbReference>
<evidence type="ECO:0000256" key="4">
    <source>
        <dbReference type="ARBA" id="ARBA00022481"/>
    </source>
</evidence>
<keyword evidence="3" id="KW-1003">Cell membrane</keyword>
<dbReference type="InterPro" id="IPR012902">
    <property type="entry name" value="N_methyl_site"/>
</dbReference>
<dbReference type="SUPFAM" id="SSF54523">
    <property type="entry name" value="Pili subunits"/>
    <property type="match status" value="1"/>
</dbReference>
<evidence type="ECO:0000313" key="14">
    <source>
        <dbReference type="Proteomes" id="UP000183898"/>
    </source>
</evidence>
<reference evidence="13 14" key="1">
    <citation type="submission" date="2016-10" db="EMBL/GenBank/DDBJ databases">
        <authorList>
            <person name="de Groot N.N."/>
        </authorList>
    </citation>
    <scope>NUCLEOTIDE SEQUENCE [LARGE SCALE GENOMIC DNA]</scope>
    <source>
        <strain evidence="13 14">Nl18</strain>
    </source>
</reference>
<evidence type="ECO:0000256" key="5">
    <source>
        <dbReference type="ARBA" id="ARBA00022519"/>
    </source>
</evidence>
<evidence type="ECO:0000256" key="8">
    <source>
        <dbReference type="ARBA" id="ARBA00023136"/>
    </source>
</evidence>
<keyword evidence="5" id="KW-0997">Cell inner membrane</keyword>
<comment type="subcellular location">
    <subcellularLocation>
        <location evidence="1">Cell inner membrane</location>
        <topology evidence="1">Single-pass membrane protein</topology>
    </subcellularLocation>
</comment>
<evidence type="ECO:0000256" key="2">
    <source>
        <dbReference type="ARBA" id="ARBA00021549"/>
    </source>
</evidence>
<dbReference type="InterPro" id="IPR045584">
    <property type="entry name" value="Pilin-like"/>
</dbReference>
<feature type="transmembrane region" description="Helical" evidence="11">
    <location>
        <begin position="6"/>
        <end position="29"/>
    </location>
</feature>
<dbReference type="Pfam" id="PF12019">
    <property type="entry name" value="GspH"/>
    <property type="match status" value="1"/>
</dbReference>
<keyword evidence="4" id="KW-0488">Methylation</keyword>
<evidence type="ECO:0000256" key="9">
    <source>
        <dbReference type="ARBA" id="ARBA00025772"/>
    </source>
</evidence>
<keyword evidence="7 11" id="KW-1133">Transmembrane helix</keyword>